<dbReference type="Gene3D" id="3.40.190.80">
    <property type="match status" value="1"/>
</dbReference>
<evidence type="ECO:0000313" key="6">
    <source>
        <dbReference type="Proteomes" id="UP000032544"/>
    </source>
</evidence>
<proteinExistence type="predicted"/>
<dbReference type="PROSITE" id="PS00629">
    <property type="entry name" value="IMP_1"/>
    <property type="match status" value="1"/>
</dbReference>
<keyword evidence="3 4" id="KW-0460">Magnesium</keyword>
<dbReference type="PRINTS" id="PR00377">
    <property type="entry name" value="IMPHPHTASES"/>
</dbReference>
<evidence type="ECO:0000256" key="3">
    <source>
        <dbReference type="ARBA" id="ARBA00022842"/>
    </source>
</evidence>
<keyword evidence="1 4" id="KW-0479">Metal-binding</keyword>
<dbReference type="GO" id="GO:0006020">
    <property type="term" value="P:inositol metabolic process"/>
    <property type="evidence" value="ECO:0007669"/>
    <property type="project" value="TreeGrafter"/>
</dbReference>
<feature type="binding site" evidence="4">
    <location>
        <position position="97"/>
    </location>
    <ligand>
        <name>Mg(2+)</name>
        <dbReference type="ChEBI" id="CHEBI:18420"/>
        <label>1</label>
        <note>catalytic</note>
    </ligand>
</feature>
<dbReference type="PATRIC" id="fig|1544798.3.peg.2854"/>
<dbReference type="EMBL" id="JRHC01000003">
    <property type="protein sequence ID" value="KJF43260.1"/>
    <property type="molecule type" value="Genomic_DNA"/>
</dbReference>
<feature type="binding site" evidence="4">
    <location>
        <position position="100"/>
    </location>
    <ligand>
        <name>Mg(2+)</name>
        <dbReference type="ChEBI" id="CHEBI:18420"/>
        <label>1</label>
        <note>catalytic</note>
    </ligand>
</feature>
<dbReference type="PANTHER" id="PTHR20854:SF4">
    <property type="entry name" value="INOSITOL-1-MONOPHOSPHATASE-RELATED"/>
    <property type="match status" value="1"/>
</dbReference>
<comment type="cofactor">
    <cofactor evidence="4">
        <name>Mg(2+)</name>
        <dbReference type="ChEBI" id="CHEBI:18420"/>
    </cofactor>
</comment>
<dbReference type="RefSeq" id="WP_045030455.1">
    <property type="nucleotide sequence ID" value="NZ_JRHC01000003.1"/>
</dbReference>
<dbReference type="Pfam" id="PF00459">
    <property type="entry name" value="Inositol_P"/>
    <property type="match status" value="1"/>
</dbReference>
<feature type="binding site" evidence="4">
    <location>
        <position position="237"/>
    </location>
    <ligand>
        <name>Mg(2+)</name>
        <dbReference type="ChEBI" id="CHEBI:18420"/>
        <label>1</label>
        <note>catalytic</note>
    </ligand>
</feature>
<sequence length="295" mass="32604">MRLTTTDLLTLSQLAIEAAQKAGTLISEYSTKDVAVNNKEAADSLASQVVTEVDVKAQNSILEVLSPSLSKYDLALLTEESIDDKSRFEKDYFWCIDPMDGTLAFTEKTPGYAVSIGLVSKSGEPVIGVVFDPLTQNLYYAVKGQGAFKNHKSWQPDLQLEGKRTFTLHMDRTFLKYQHFDKFINGLEDKLQELHINQLQLQKQAGAVLNAIWTLDQAPGCYFKLPKPTPGGGSLWDFAATACIFNELGALATSFDGTPLDLNRNDSTFMNHRGALYAGNKEIVDTIHSILNSKL</sequence>
<keyword evidence="2" id="KW-0378">Hydrolase</keyword>
<dbReference type="STRING" id="1544798.LH29_13475"/>
<gene>
    <name evidence="5" type="ORF">LH29_13475</name>
</gene>
<dbReference type="InterPro" id="IPR020583">
    <property type="entry name" value="Inositol_monoP_metal-BS"/>
</dbReference>
<dbReference type="Proteomes" id="UP000032544">
    <property type="component" value="Unassembled WGS sequence"/>
</dbReference>
<evidence type="ECO:0000256" key="1">
    <source>
        <dbReference type="ARBA" id="ARBA00022723"/>
    </source>
</evidence>
<dbReference type="OrthoDB" id="9772456at2"/>
<keyword evidence="6" id="KW-1185">Reference proteome</keyword>
<dbReference type="AlphaFoldDB" id="A0A0D8J8G6"/>
<dbReference type="Gene3D" id="3.30.540.10">
    <property type="entry name" value="Fructose-1,6-Bisphosphatase, subunit A, domain 1"/>
    <property type="match status" value="1"/>
</dbReference>
<evidence type="ECO:0008006" key="7">
    <source>
        <dbReference type="Google" id="ProtNLM"/>
    </source>
</evidence>
<reference evidence="5 6" key="1">
    <citation type="submission" date="2014-09" db="EMBL/GenBank/DDBJ databases">
        <title>Draft Genome Sequence of Draconibacterium sp. JN14CK-3.</title>
        <authorList>
            <person name="Dong C."/>
            <person name="Lai Q."/>
            <person name="Shao Z."/>
        </authorList>
    </citation>
    <scope>NUCLEOTIDE SEQUENCE [LARGE SCALE GENOMIC DNA]</scope>
    <source>
        <strain evidence="5 6">JN14CK-3</strain>
    </source>
</reference>
<dbReference type="PANTHER" id="PTHR20854">
    <property type="entry name" value="INOSITOL MONOPHOSPHATASE"/>
    <property type="match status" value="1"/>
</dbReference>
<dbReference type="SUPFAM" id="SSF56655">
    <property type="entry name" value="Carbohydrate phosphatase"/>
    <property type="match status" value="1"/>
</dbReference>
<dbReference type="InterPro" id="IPR000760">
    <property type="entry name" value="Inositol_monophosphatase-like"/>
</dbReference>
<feature type="binding site" evidence="4">
    <location>
        <position position="79"/>
    </location>
    <ligand>
        <name>Mg(2+)</name>
        <dbReference type="ChEBI" id="CHEBI:18420"/>
        <label>1</label>
        <note>catalytic</note>
    </ligand>
</feature>
<dbReference type="GO" id="GO:0008934">
    <property type="term" value="F:inositol monophosphate 1-phosphatase activity"/>
    <property type="evidence" value="ECO:0007669"/>
    <property type="project" value="TreeGrafter"/>
</dbReference>
<name>A0A0D8J8G6_9BACT</name>
<evidence type="ECO:0000256" key="4">
    <source>
        <dbReference type="PIRSR" id="PIRSR600760-2"/>
    </source>
</evidence>
<evidence type="ECO:0000256" key="2">
    <source>
        <dbReference type="ARBA" id="ARBA00022801"/>
    </source>
</evidence>
<organism evidence="5 6">
    <name type="scientific">Draconibacterium sediminis</name>
    <dbReference type="NCBI Taxonomy" id="1544798"/>
    <lineage>
        <taxon>Bacteria</taxon>
        <taxon>Pseudomonadati</taxon>
        <taxon>Bacteroidota</taxon>
        <taxon>Bacteroidia</taxon>
        <taxon>Marinilabiliales</taxon>
        <taxon>Prolixibacteraceae</taxon>
        <taxon>Draconibacterium</taxon>
    </lineage>
</organism>
<evidence type="ECO:0000313" key="5">
    <source>
        <dbReference type="EMBL" id="KJF43260.1"/>
    </source>
</evidence>
<dbReference type="GO" id="GO:0007165">
    <property type="term" value="P:signal transduction"/>
    <property type="evidence" value="ECO:0007669"/>
    <property type="project" value="TreeGrafter"/>
</dbReference>
<protein>
    <recommendedName>
        <fullName evidence="7">Inositol monophosphatase</fullName>
    </recommendedName>
</protein>
<dbReference type="GO" id="GO:0046872">
    <property type="term" value="F:metal ion binding"/>
    <property type="evidence" value="ECO:0007669"/>
    <property type="project" value="UniProtKB-KW"/>
</dbReference>
<comment type="caution">
    <text evidence="5">The sequence shown here is derived from an EMBL/GenBank/DDBJ whole genome shotgun (WGS) entry which is preliminary data.</text>
</comment>
<accession>A0A0D8J8G6</accession>